<organism evidence="2 3">
    <name type="scientific">Mycena metata</name>
    <dbReference type="NCBI Taxonomy" id="1033252"/>
    <lineage>
        <taxon>Eukaryota</taxon>
        <taxon>Fungi</taxon>
        <taxon>Dikarya</taxon>
        <taxon>Basidiomycota</taxon>
        <taxon>Agaricomycotina</taxon>
        <taxon>Agaricomycetes</taxon>
        <taxon>Agaricomycetidae</taxon>
        <taxon>Agaricales</taxon>
        <taxon>Marasmiineae</taxon>
        <taxon>Mycenaceae</taxon>
        <taxon>Mycena</taxon>
    </lineage>
</organism>
<gene>
    <name evidence="2" type="ORF">B0H16DRAFT_1448151</name>
</gene>
<sequence>MSDVEEKRDVMTTEGDRPQGLGVGSGGYQGLVKPKALSQGHLQGLGKNFPRIQRNFKVYQIPRPKERQDGIHAPLIDMQKLQNSSPSAKRPAGAIWSSFSAE</sequence>
<evidence type="ECO:0000256" key="1">
    <source>
        <dbReference type="SAM" id="MobiDB-lite"/>
    </source>
</evidence>
<comment type="caution">
    <text evidence="2">The sequence shown here is derived from an EMBL/GenBank/DDBJ whole genome shotgun (WGS) entry which is preliminary data.</text>
</comment>
<feature type="compositionally biased region" description="Basic and acidic residues" evidence="1">
    <location>
        <begin position="1"/>
        <end position="17"/>
    </location>
</feature>
<protein>
    <submittedName>
        <fullName evidence="2">Uncharacterized protein</fullName>
    </submittedName>
</protein>
<proteinExistence type="predicted"/>
<dbReference type="EMBL" id="JARKIB010000005">
    <property type="protein sequence ID" value="KAJ7779705.1"/>
    <property type="molecule type" value="Genomic_DNA"/>
</dbReference>
<feature type="region of interest" description="Disordered" evidence="1">
    <location>
        <begin position="82"/>
        <end position="102"/>
    </location>
</feature>
<reference evidence="2" key="1">
    <citation type="submission" date="2023-03" db="EMBL/GenBank/DDBJ databases">
        <title>Massive genome expansion in bonnet fungi (Mycena s.s.) driven by repeated elements and novel gene families across ecological guilds.</title>
        <authorList>
            <consortium name="Lawrence Berkeley National Laboratory"/>
            <person name="Harder C.B."/>
            <person name="Miyauchi S."/>
            <person name="Viragh M."/>
            <person name="Kuo A."/>
            <person name="Thoen E."/>
            <person name="Andreopoulos B."/>
            <person name="Lu D."/>
            <person name="Skrede I."/>
            <person name="Drula E."/>
            <person name="Henrissat B."/>
            <person name="Morin E."/>
            <person name="Kohler A."/>
            <person name="Barry K."/>
            <person name="LaButti K."/>
            <person name="Morin E."/>
            <person name="Salamov A."/>
            <person name="Lipzen A."/>
            <person name="Mereny Z."/>
            <person name="Hegedus B."/>
            <person name="Baldrian P."/>
            <person name="Stursova M."/>
            <person name="Weitz H."/>
            <person name="Taylor A."/>
            <person name="Grigoriev I.V."/>
            <person name="Nagy L.G."/>
            <person name="Martin F."/>
            <person name="Kauserud H."/>
        </authorList>
    </citation>
    <scope>NUCLEOTIDE SEQUENCE</scope>
    <source>
        <strain evidence="2">CBHHK182m</strain>
    </source>
</reference>
<dbReference type="Proteomes" id="UP001215598">
    <property type="component" value="Unassembled WGS sequence"/>
</dbReference>
<evidence type="ECO:0000313" key="3">
    <source>
        <dbReference type="Proteomes" id="UP001215598"/>
    </source>
</evidence>
<accession>A0AAD7K9F2</accession>
<keyword evidence="3" id="KW-1185">Reference proteome</keyword>
<evidence type="ECO:0000313" key="2">
    <source>
        <dbReference type="EMBL" id="KAJ7779705.1"/>
    </source>
</evidence>
<name>A0AAD7K9F2_9AGAR</name>
<feature type="region of interest" description="Disordered" evidence="1">
    <location>
        <begin position="1"/>
        <end position="32"/>
    </location>
</feature>
<dbReference type="AlphaFoldDB" id="A0AAD7K9F2"/>